<dbReference type="InterPro" id="IPR002347">
    <property type="entry name" value="SDR_fam"/>
</dbReference>
<dbReference type="EMBL" id="JAKEVY010000001">
    <property type="protein sequence ID" value="MCF1713786.1"/>
    <property type="molecule type" value="Genomic_DNA"/>
</dbReference>
<evidence type="ECO:0000313" key="4">
    <source>
        <dbReference type="Proteomes" id="UP001200145"/>
    </source>
</evidence>
<proteinExistence type="inferred from homology"/>
<organism evidence="3 4">
    <name type="scientific">Flavihumibacter fluminis</name>
    <dbReference type="NCBI Taxonomy" id="2909236"/>
    <lineage>
        <taxon>Bacteria</taxon>
        <taxon>Pseudomonadati</taxon>
        <taxon>Bacteroidota</taxon>
        <taxon>Chitinophagia</taxon>
        <taxon>Chitinophagales</taxon>
        <taxon>Chitinophagaceae</taxon>
        <taxon>Flavihumibacter</taxon>
    </lineage>
</organism>
<dbReference type="InterPro" id="IPR036291">
    <property type="entry name" value="NAD(P)-bd_dom_sf"/>
</dbReference>
<protein>
    <submittedName>
        <fullName evidence="3">SDR family oxidoreductase</fullName>
    </submittedName>
</protein>
<dbReference type="CDD" id="cd05233">
    <property type="entry name" value="SDR_c"/>
    <property type="match status" value="1"/>
</dbReference>
<comment type="caution">
    <text evidence="3">The sequence shown here is derived from an EMBL/GenBank/DDBJ whole genome shotgun (WGS) entry which is preliminary data.</text>
</comment>
<dbReference type="PANTHER" id="PTHR42760:SF115">
    <property type="entry name" value="3-OXOACYL-[ACYL-CARRIER-PROTEIN] REDUCTASE FABG"/>
    <property type="match status" value="1"/>
</dbReference>
<evidence type="ECO:0000256" key="1">
    <source>
        <dbReference type="ARBA" id="ARBA00006484"/>
    </source>
</evidence>
<dbReference type="PRINTS" id="PR00081">
    <property type="entry name" value="GDHRDH"/>
</dbReference>
<keyword evidence="2" id="KW-0560">Oxidoreductase</keyword>
<dbReference type="SUPFAM" id="SSF51735">
    <property type="entry name" value="NAD(P)-binding Rossmann-fold domains"/>
    <property type="match status" value="1"/>
</dbReference>
<dbReference type="RefSeq" id="WP_234864313.1">
    <property type="nucleotide sequence ID" value="NZ_JAKEVY010000001.1"/>
</dbReference>
<dbReference type="Proteomes" id="UP001200145">
    <property type="component" value="Unassembled WGS sequence"/>
</dbReference>
<gene>
    <name evidence="3" type="ORF">L0U88_03980</name>
</gene>
<dbReference type="Gene3D" id="3.40.50.720">
    <property type="entry name" value="NAD(P)-binding Rossmann-like Domain"/>
    <property type="match status" value="1"/>
</dbReference>
<evidence type="ECO:0000256" key="2">
    <source>
        <dbReference type="ARBA" id="ARBA00023002"/>
    </source>
</evidence>
<reference evidence="3 4" key="1">
    <citation type="submission" date="2022-01" db="EMBL/GenBank/DDBJ databases">
        <title>Flavihumibacter sp. nov., isolated from sediment of a river.</title>
        <authorList>
            <person name="Liu H."/>
        </authorList>
    </citation>
    <scope>NUCLEOTIDE SEQUENCE [LARGE SCALE GENOMIC DNA]</scope>
    <source>
        <strain evidence="3 4">RY-1</strain>
    </source>
</reference>
<accession>A0ABS9BGJ7</accession>
<name>A0ABS9BGJ7_9BACT</name>
<keyword evidence="4" id="KW-1185">Reference proteome</keyword>
<evidence type="ECO:0000313" key="3">
    <source>
        <dbReference type="EMBL" id="MCF1713786.1"/>
    </source>
</evidence>
<dbReference type="PROSITE" id="PS00061">
    <property type="entry name" value="ADH_SHORT"/>
    <property type="match status" value="1"/>
</dbReference>
<dbReference type="InterPro" id="IPR020904">
    <property type="entry name" value="Sc_DH/Rdtase_CS"/>
</dbReference>
<comment type="similarity">
    <text evidence="1">Belongs to the short-chain dehydrogenases/reductases (SDR) family.</text>
</comment>
<dbReference type="Pfam" id="PF13561">
    <property type="entry name" value="adh_short_C2"/>
    <property type="match status" value="1"/>
</dbReference>
<dbReference type="PRINTS" id="PR00080">
    <property type="entry name" value="SDRFAMILY"/>
</dbReference>
<dbReference type="NCBIfam" id="NF005559">
    <property type="entry name" value="PRK07231.1"/>
    <property type="match status" value="1"/>
</dbReference>
<dbReference type="PANTHER" id="PTHR42760">
    <property type="entry name" value="SHORT-CHAIN DEHYDROGENASES/REDUCTASES FAMILY MEMBER"/>
    <property type="match status" value="1"/>
</dbReference>
<sequence>MLRGIKARTITMQTEKKTAIVTGGGSGLGFAIAKAFTQNGITTIIAGRDQAKLIKAQEQLGPLCIFKVLDVTDYKAIPAFVEEVESKHGPIDILVNNAGINQKKEFTEVSDIEFTNMLNTNVTAVFVLSREVAKKMLTRKKGSILNISSMAAQYGLPKVIAYTASKTAIEGMTRAMAVELSPMGIRVNAIAPGFIYSDMTAKALDSDPDRKARVMARTPMGHMGQPEDIGAAALYLSGEDARYITGVVLPVDGGNSISY</sequence>